<feature type="region of interest" description="Disordered" evidence="1">
    <location>
        <begin position="73"/>
        <end position="127"/>
    </location>
</feature>
<protein>
    <submittedName>
        <fullName evidence="2">Uncharacterized protein</fullName>
    </submittedName>
</protein>
<name>A0ABQ5EZV6_9ASTR</name>
<reference evidence="2" key="1">
    <citation type="journal article" date="2022" name="Int. J. Mol. Sci.">
        <title>Draft Genome of Tanacetum Coccineum: Genomic Comparison of Closely Related Tanacetum-Family Plants.</title>
        <authorList>
            <person name="Yamashiro T."/>
            <person name="Shiraishi A."/>
            <person name="Nakayama K."/>
            <person name="Satake H."/>
        </authorList>
    </citation>
    <scope>NUCLEOTIDE SEQUENCE</scope>
</reference>
<comment type="caution">
    <text evidence="2">The sequence shown here is derived from an EMBL/GenBank/DDBJ whole genome shotgun (WGS) entry which is preliminary data.</text>
</comment>
<accession>A0ABQ5EZV6</accession>
<sequence>MANPILNEARANQYLATESNVKFELSNELLTKLQSNTYSGLVEEDVIGHITKVLEILDLVEIAKVGNEEGLMDDVSSDEEWEEHEYGTLPNPAAKPNLDTHYKGDESNHEKQNENGNELGKFPYQNNESNKGKMCKTEMFEVVKYSLGPNEDFVAIKNRRYKTWKKSKDSLSHIYQIFFRKQGEE</sequence>
<gene>
    <name evidence="2" type="ORF">Tco_0991650</name>
</gene>
<evidence type="ECO:0000313" key="3">
    <source>
        <dbReference type="Proteomes" id="UP001151760"/>
    </source>
</evidence>
<proteinExistence type="predicted"/>
<keyword evidence="3" id="KW-1185">Reference proteome</keyword>
<feature type="compositionally biased region" description="Basic and acidic residues" evidence="1">
    <location>
        <begin position="98"/>
        <end position="113"/>
    </location>
</feature>
<reference evidence="2" key="2">
    <citation type="submission" date="2022-01" db="EMBL/GenBank/DDBJ databases">
        <authorList>
            <person name="Yamashiro T."/>
            <person name="Shiraishi A."/>
            <person name="Satake H."/>
            <person name="Nakayama K."/>
        </authorList>
    </citation>
    <scope>NUCLEOTIDE SEQUENCE</scope>
</reference>
<evidence type="ECO:0000313" key="2">
    <source>
        <dbReference type="EMBL" id="GJT56596.1"/>
    </source>
</evidence>
<feature type="compositionally biased region" description="Acidic residues" evidence="1">
    <location>
        <begin position="73"/>
        <end position="83"/>
    </location>
</feature>
<organism evidence="2 3">
    <name type="scientific">Tanacetum coccineum</name>
    <dbReference type="NCBI Taxonomy" id="301880"/>
    <lineage>
        <taxon>Eukaryota</taxon>
        <taxon>Viridiplantae</taxon>
        <taxon>Streptophyta</taxon>
        <taxon>Embryophyta</taxon>
        <taxon>Tracheophyta</taxon>
        <taxon>Spermatophyta</taxon>
        <taxon>Magnoliopsida</taxon>
        <taxon>eudicotyledons</taxon>
        <taxon>Gunneridae</taxon>
        <taxon>Pentapetalae</taxon>
        <taxon>asterids</taxon>
        <taxon>campanulids</taxon>
        <taxon>Asterales</taxon>
        <taxon>Asteraceae</taxon>
        <taxon>Asteroideae</taxon>
        <taxon>Anthemideae</taxon>
        <taxon>Anthemidinae</taxon>
        <taxon>Tanacetum</taxon>
    </lineage>
</organism>
<dbReference type="Proteomes" id="UP001151760">
    <property type="component" value="Unassembled WGS sequence"/>
</dbReference>
<dbReference type="EMBL" id="BQNB010016859">
    <property type="protein sequence ID" value="GJT56596.1"/>
    <property type="molecule type" value="Genomic_DNA"/>
</dbReference>
<evidence type="ECO:0000256" key="1">
    <source>
        <dbReference type="SAM" id="MobiDB-lite"/>
    </source>
</evidence>